<dbReference type="Proteomes" id="UP000615446">
    <property type="component" value="Unassembled WGS sequence"/>
</dbReference>
<dbReference type="CDD" id="cd00303">
    <property type="entry name" value="retropepsin_like"/>
    <property type="match status" value="1"/>
</dbReference>
<dbReference type="InterPro" id="IPR001878">
    <property type="entry name" value="Znf_CCHC"/>
</dbReference>
<dbReference type="GO" id="GO:0008270">
    <property type="term" value="F:zinc ion binding"/>
    <property type="evidence" value="ECO:0007669"/>
    <property type="project" value="UniProtKB-KW"/>
</dbReference>
<accession>A0A8H3KZZ7</accession>
<dbReference type="FunFam" id="3.30.70.270:FF:000020">
    <property type="entry name" value="Transposon Tf2-6 polyprotein-like Protein"/>
    <property type="match status" value="1"/>
</dbReference>
<dbReference type="Pfam" id="PF00078">
    <property type="entry name" value="RVT_1"/>
    <property type="match status" value="1"/>
</dbReference>
<dbReference type="PROSITE" id="PS50158">
    <property type="entry name" value="ZF_CCHC"/>
    <property type="match status" value="2"/>
</dbReference>
<dbReference type="Pfam" id="PF00098">
    <property type="entry name" value="zf-CCHC"/>
    <property type="match status" value="1"/>
</dbReference>
<name>A0A8H3KZZ7_9GLOM</name>
<dbReference type="Gene3D" id="4.10.60.10">
    <property type="entry name" value="Zinc finger, CCHC-type"/>
    <property type="match status" value="1"/>
</dbReference>
<evidence type="ECO:0000256" key="9">
    <source>
        <dbReference type="SAM" id="Coils"/>
    </source>
</evidence>
<dbReference type="PANTHER" id="PTHR37984">
    <property type="entry name" value="PROTEIN CBG26694"/>
    <property type="match status" value="1"/>
</dbReference>
<dbReference type="GO" id="GO:0003676">
    <property type="term" value="F:nucleic acid binding"/>
    <property type="evidence" value="ECO:0007669"/>
    <property type="project" value="InterPro"/>
</dbReference>
<feature type="compositionally biased region" description="Acidic residues" evidence="10">
    <location>
        <begin position="1035"/>
        <end position="1052"/>
    </location>
</feature>
<sequence length="1781" mass="212028">MEYFMERQMDYYNHQELHETQMIVKDKDCLLCEKCYPIREEVPRVFEKVWKILKKFESSIGEYNRITVIEVLNLLSIDSRERDDYNGPKIKKILDRIIESIRYNEQPSFKEKGLRQVLVVIARDCIENNKENKIRKILDVVQIEHKGGPVNIKGYVALKTFKEILYLINEEKETDEELPYRAKRLITELVNEHIEYIGSRFKEDSESSVESYKLTEDAEKEMKEELIGMGYELDMPEIERLIRIYITKEIVLIEGFIDFYLYNRKLEDEELHHKCMNWLKGKIVLDDDNNINESAQNEQDDNDSEYIRLEDSFENLGLEEKVTKLLKWKRETMGIASEEEIRKFLEWGYIESIIMDNDIVLEYRKLRMEGDPYDEDDGIVKEELDRYIIDKKIRAMKRKEENKEEIELTIEYESNLEIKNFEELNSETESNNETSEDEINQELENFRRILRTPSPIRNMALNENQFKRTIEMAIGFPANTLDNPLGPGQTLIEMINTAGETSGGIIWPTFNGREDEDVNDWIIQFELAFSASRRNEGNNGEHKAVIAANCLKGTALQCEEVRRKKILELRRMKQGINEGIGEYARRFRNLLRIATRGHAWDDAIQVDSFIEGLEPTIRYNVRIQNPGNLNKAIEQAKRIEGARNGLLGKIIPEQNDSMENILRENTQKYKKTNPIKQYMEEPVTDGKMDELIKKFEKMEAHMLERENYRRSTRRNIPDRRFNGNENNRNREYDRIRCFKCQRVGHYATECPIGSNNRRVNIVEPYDDYEREYYDEYYDRECYDNYYTEEINEEDEYEDDLYPQEIRTREADQRRNMNDIDTNVENPRRRGFTEEQRQKGLVNRRANNTCGNCLQKGHFTKECPNETVRRKYEKPEVDEERTQATRCDVLIEGKLVKALVDTGAGPSVMSNRLRKELEIPIKRKSNVIFKIANGNKTASLGIAEIEIELDEGLIIPIRVEIIDSGEKDLILETDLLKYGIIDLKEGILTIRIDEEEYEILISFRNKNKEIKENSESENENNEEKENEYESKSENNSEYESENNQELYEEEEEIVSLGSKRRETLKRQILESEKEKIRKKLMIGEIDDQRKEVIEKMVNRYKEIFEYDGEKENRINYVKHEIKIKEGQEPIMQKRYRETEEKGKFIKKEIEQMLKLERIRPSKSPWASSVTLAKKKTGNYRFCVDYRKLNAVTITDAYPLLRIDELLEKYRTAKWFTSLDLAAGFHQVEMVEEDKEKTVFICSKGLYEYNVMPFGLKNAPGTFQRLMNEILSEYIGEFVVVYIDNIMIYSKSFKEHMEHLEKVLRKLKEKNIILKLKKCKFGERNIEFLGHIVGRDGLKPEEKKIEKIRNMERPRNIKEIRSFLGLCSYYRKFVKDFSRIAKPISNLVRKNVEFKWEKKQQEAFEELKKRLMEYPVLIQPDFNRKFILMTDASGEGLGAVLGQKDENEKERVIAYARRSLTGAETNYAITDLECLAVVWAVQHFHKFLIERKFEIITDHAALKGLMNAKIPKGRRARWIMELQQYDCEMIHRSGKENKNADALSRMKYENSNKRKSNEKEVKVIKPRNSKQKYVKVGGKWHIDKNMKNRKWENIGYYTDKEAILLDLDDKSEKEILQKLGRKSKLQVIIIDGVDVIFNTFKRRRKDDSRFKEPNKEYEWLFRRQVVEEINRRIVTYEDEDIIILDKSPYCEYFYQKTKKNAIVIFLENKRCWENYIKRETKKSGEGHKTSYDILNKEEYMDMVRMFKDYQNIYERNKKYKRVEIRNDNESWKKVYEEILKFEI</sequence>
<dbReference type="Gene3D" id="3.10.10.10">
    <property type="entry name" value="HIV Type 1 Reverse Transcriptase, subunit A, domain 1"/>
    <property type="match status" value="1"/>
</dbReference>
<keyword evidence="6" id="KW-0378">Hydrolase</keyword>
<dbReference type="CDD" id="cd09274">
    <property type="entry name" value="RNase_HI_RT_Ty3"/>
    <property type="match status" value="1"/>
</dbReference>
<keyword evidence="5" id="KW-0255">Endonuclease</keyword>
<dbReference type="InterPro" id="IPR050951">
    <property type="entry name" value="Retrovirus_Pol_polyprotein"/>
</dbReference>
<dbReference type="Pfam" id="PF13975">
    <property type="entry name" value="gag-asp_proteas"/>
    <property type="match status" value="1"/>
</dbReference>
<feature type="compositionally biased region" description="Basic and acidic residues" evidence="10">
    <location>
        <begin position="1020"/>
        <end position="1033"/>
    </location>
</feature>
<keyword evidence="4" id="KW-0540">Nuclease</keyword>
<dbReference type="Gene3D" id="2.40.70.10">
    <property type="entry name" value="Acid Proteases"/>
    <property type="match status" value="1"/>
</dbReference>
<dbReference type="GO" id="GO:0004519">
    <property type="term" value="F:endonuclease activity"/>
    <property type="evidence" value="ECO:0007669"/>
    <property type="project" value="UniProtKB-KW"/>
</dbReference>
<keyword evidence="3" id="KW-0548">Nucleotidyltransferase</keyword>
<feature type="domain" description="Reverse transcriptase" evidence="12">
    <location>
        <begin position="1152"/>
        <end position="1331"/>
    </location>
</feature>
<dbReference type="Gene3D" id="3.30.70.270">
    <property type="match status" value="2"/>
</dbReference>
<evidence type="ECO:0000256" key="2">
    <source>
        <dbReference type="ARBA" id="ARBA00022679"/>
    </source>
</evidence>
<dbReference type="EMBL" id="BLAL01000019">
    <property type="protein sequence ID" value="GES76231.1"/>
    <property type="molecule type" value="Genomic_DNA"/>
</dbReference>
<feature type="coiled-coil region" evidence="9">
    <location>
        <begin position="1288"/>
        <end position="1315"/>
    </location>
</feature>
<keyword evidence="8" id="KW-0862">Zinc</keyword>
<organism evidence="13 14">
    <name type="scientific">Rhizophagus clarus</name>
    <dbReference type="NCBI Taxonomy" id="94130"/>
    <lineage>
        <taxon>Eukaryota</taxon>
        <taxon>Fungi</taxon>
        <taxon>Fungi incertae sedis</taxon>
        <taxon>Mucoromycota</taxon>
        <taxon>Glomeromycotina</taxon>
        <taxon>Glomeromycetes</taxon>
        <taxon>Glomerales</taxon>
        <taxon>Glomeraceae</taxon>
        <taxon>Rhizophagus</taxon>
    </lineage>
</organism>
<dbReference type="InterPro" id="IPR041373">
    <property type="entry name" value="RT_RNaseH"/>
</dbReference>
<dbReference type="PANTHER" id="PTHR37984:SF5">
    <property type="entry name" value="PROTEIN NYNRIN-LIKE"/>
    <property type="match status" value="1"/>
</dbReference>
<dbReference type="InterPro" id="IPR021109">
    <property type="entry name" value="Peptidase_aspartic_dom_sf"/>
</dbReference>
<dbReference type="InterPro" id="IPR043502">
    <property type="entry name" value="DNA/RNA_pol_sf"/>
</dbReference>
<evidence type="ECO:0000256" key="1">
    <source>
        <dbReference type="ARBA" id="ARBA00012493"/>
    </source>
</evidence>
<protein>
    <recommendedName>
        <fullName evidence="1">RNA-directed DNA polymerase</fullName>
        <ecNumber evidence="1">2.7.7.49</ecNumber>
    </recommendedName>
</protein>
<dbReference type="GO" id="GO:0016787">
    <property type="term" value="F:hydrolase activity"/>
    <property type="evidence" value="ECO:0007669"/>
    <property type="project" value="UniProtKB-KW"/>
</dbReference>
<keyword evidence="2" id="KW-0808">Transferase</keyword>
<evidence type="ECO:0000256" key="4">
    <source>
        <dbReference type="ARBA" id="ARBA00022722"/>
    </source>
</evidence>
<proteinExistence type="predicted"/>
<dbReference type="SMART" id="SM00343">
    <property type="entry name" value="ZnF_C2HC"/>
    <property type="match status" value="2"/>
</dbReference>
<feature type="coiled-coil region" evidence="9">
    <location>
        <begin position="389"/>
        <end position="445"/>
    </location>
</feature>
<dbReference type="Gene3D" id="3.10.20.370">
    <property type="match status" value="1"/>
</dbReference>
<dbReference type="InterPro" id="IPR036875">
    <property type="entry name" value="Znf_CCHC_sf"/>
</dbReference>
<dbReference type="GO" id="GO:0003964">
    <property type="term" value="F:RNA-directed DNA polymerase activity"/>
    <property type="evidence" value="ECO:0007669"/>
    <property type="project" value="UniProtKB-KW"/>
</dbReference>
<evidence type="ECO:0000313" key="14">
    <source>
        <dbReference type="Proteomes" id="UP000615446"/>
    </source>
</evidence>
<feature type="domain" description="CCHC-type" evidence="11">
    <location>
        <begin position="849"/>
        <end position="864"/>
    </location>
</feature>
<feature type="region of interest" description="Disordered" evidence="10">
    <location>
        <begin position="1010"/>
        <end position="1053"/>
    </location>
</feature>
<evidence type="ECO:0000256" key="7">
    <source>
        <dbReference type="ARBA" id="ARBA00022918"/>
    </source>
</evidence>
<keyword evidence="8" id="KW-0863">Zinc-finger</keyword>
<dbReference type="FunFam" id="3.10.20.370:FF:000001">
    <property type="entry name" value="Retrovirus-related Pol polyprotein from transposon 17.6-like protein"/>
    <property type="match status" value="1"/>
</dbReference>
<evidence type="ECO:0000256" key="3">
    <source>
        <dbReference type="ARBA" id="ARBA00022695"/>
    </source>
</evidence>
<evidence type="ECO:0000313" key="13">
    <source>
        <dbReference type="EMBL" id="GES76231.1"/>
    </source>
</evidence>
<evidence type="ECO:0000256" key="10">
    <source>
        <dbReference type="SAM" id="MobiDB-lite"/>
    </source>
</evidence>
<dbReference type="SUPFAM" id="SSF56672">
    <property type="entry name" value="DNA/RNA polymerases"/>
    <property type="match status" value="1"/>
</dbReference>
<dbReference type="InterPro" id="IPR000477">
    <property type="entry name" value="RT_dom"/>
</dbReference>
<comment type="caution">
    <text evidence="13">The sequence shown here is derived from an EMBL/GenBank/DDBJ whole genome shotgun (WGS) entry which is preliminary data.</text>
</comment>
<dbReference type="OrthoDB" id="9893755at2759"/>
<keyword evidence="7" id="KW-0695">RNA-directed DNA polymerase</keyword>
<evidence type="ECO:0000259" key="12">
    <source>
        <dbReference type="PROSITE" id="PS50878"/>
    </source>
</evidence>
<evidence type="ECO:0000256" key="6">
    <source>
        <dbReference type="ARBA" id="ARBA00022801"/>
    </source>
</evidence>
<keyword evidence="8" id="KW-0479">Metal-binding</keyword>
<keyword evidence="9" id="KW-0175">Coiled coil</keyword>
<evidence type="ECO:0000259" key="11">
    <source>
        <dbReference type="PROSITE" id="PS50158"/>
    </source>
</evidence>
<evidence type="ECO:0000256" key="8">
    <source>
        <dbReference type="PROSITE-ProRule" id="PRU00047"/>
    </source>
</evidence>
<dbReference type="CDD" id="cd01647">
    <property type="entry name" value="RT_LTR"/>
    <property type="match status" value="1"/>
</dbReference>
<dbReference type="SUPFAM" id="SSF50630">
    <property type="entry name" value="Acid proteases"/>
    <property type="match status" value="1"/>
</dbReference>
<dbReference type="SUPFAM" id="SSF57756">
    <property type="entry name" value="Retrovirus zinc finger-like domains"/>
    <property type="match status" value="2"/>
</dbReference>
<dbReference type="InterPro" id="IPR043128">
    <property type="entry name" value="Rev_trsase/Diguanyl_cyclase"/>
</dbReference>
<feature type="domain" description="CCHC-type" evidence="11">
    <location>
        <begin position="736"/>
        <end position="751"/>
    </location>
</feature>
<dbReference type="PROSITE" id="PS50878">
    <property type="entry name" value="RT_POL"/>
    <property type="match status" value="1"/>
</dbReference>
<dbReference type="Pfam" id="PF17917">
    <property type="entry name" value="RT_RNaseH"/>
    <property type="match status" value="1"/>
</dbReference>
<evidence type="ECO:0000256" key="5">
    <source>
        <dbReference type="ARBA" id="ARBA00022759"/>
    </source>
</evidence>
<dbReference type="EC" id="2.7.7.49" evidence="1"/>
<gene>
    <name evidence="13" type="ORF">RCL2_000363700</name>
</gene>
<reference evidence="13" key="1">
    <citation type="submission" date="2019-10" db="EMBL/GenBank/DDBJ databases">
        <title>Conservation and host-specific expression of non-tandemly repeated heterogenous ribosome RNA gene in arbuscular mycorrhizal fungi.</title>
        <authorList>
            <person name="Maeda T."/>
            <person name="Kobayashi Y."/>
            <person name="Nakagawa T."/>
            <person name="Ezawa T."/>
            <person name="Yamaguchi K."/>
            <person name="Bino T."/>
            <person name="Nishimoto Y."/>
            <person name="Shigenobu S."/>
            <person name="Kawaguchi M."/>
        </authorList>
    </citation>
    <scope>NUCLEOTIDE SEQUENCE</scope>
    <source>
        <strain evidence="13">HR1</strain>
    </source>
</reference>